<proteinExistence type="predicted"/>
<dbReference type="RefSeq" id="WP_204466087.1">
    <property type="nucleotide sequence ID" value="NZ_JAFBCV010000005.1"/>
</dbReference>
<protein>
    <submittedName>
        <fullName evidence="5">ABC-2 type transport system ATP-binding protein</fullName>
    </submittedName>
</protein>
<evidence type="ECO:0000313" key="6">
    <source>
        <dbReference type="Proteomes" id="UP001179280"/>
    </source>
</evidence>
<dbReference type="InterPro" id="IPR003593">
    <property type="entry name" value="AAA+_ATPase"/>
</dbReference>
<dbReference type="InterPro" id="IPR027417">
    <property type="entry name" value="P-loop_NTPase"/>
</dbReference>
<dbReference type="PROSITE" id="PS50893">
    <property type="entry name" value="ABC_TRANSPORTER_2"/>
    <property type="match status" value="1"/>
</dbReference>
<evidence type="ECO:0000256" key="2">
    <source>
        <dbReference type="ARBA" id="ARBA00022741"/>
    </source>
</evidence>
<dbReference type="Gene3D" id="3.40.50.300">
    <property type="entry name" value="P-loop containing nucleotide triphosphate hydrolases"/>
    <property type="match status" value="1"/>
</dbReference>
<evidence type="ECO:0000313" key="5">
    <source>
        <dbReference type="EMBL" id="MBM7838799.1"/>
    </source>
</evidence>
<keyword evidence="3 5" id="KW-0067">ATP-binding</keyword>
<evidence type="ECO:0000259" key="4">
    <source>
        <dbReference type="PROSITE" id="PS50893"/>
    </source>
</evidence>
<dbReference type="GO" id="GO:0005524">
    <property type="term" value="F:ATP binding"/>
    <property type="evidence" value="ECO:0007669"/>
    <property type="project" value="UniProtKB-KW"/>
</dbReference>
<name>A0ABS2STK0_9BACI</name>
<keyword evidence="6" id="KW-1185">Reference proteome</keyword>
<keyword evidence="2" id="KW-0547">Nucleotide-binding</keyword>
<dbReference type="PANTHER" id="PTHR42939:SF3">
    <property type="entry name" value="ABC TRANSPORTER ATP-BINDING COMPONENT"/>
    <property type="match status" value="1"/>
</dbReference>
<evidence type="ECO:0000256" key="3">
    <source>
        <dbReference type="ARBA" id="ARBA00022840"/>
    </source>
</evidence>
<dbReference type="EMBL" id="JAFBCV010000005">
    <property type="protein sequence ID" value="MBM7838799.1"/>
    <property type="molecule type" value="Genomic_DNA"/>
</dbReference>
<dbReference type="SMART" id="SM00382">
    <property type="entry name" value="AAA"/>
    <property type="match status" value="1"/>
</dbReference>
<dbReference type="SUPFAM" id="SSF52540">
    <property type="entry name" value="P-loop containing nucleoside triphosphate hydrolases"/>
    <property type="match status" value="1"/>
</dbReference>
<dbReference type="PANTHER" id="PTHR42939">
    <property type="entry name" value="ABC TRANSPORTER ATP-BINDING PROTEIN ALBC-RELATED"/>
    <property type="match status" value="1"/>
</dbReference>
<dbReference type="Proteomes" id="UP001179280">
    <property type="component" value="Unassembled WGS sequence"/>
</dbReference>
<dbReference type="Pfam" id="PF00005">
    <property type="entry name" value="ABC_tran"/>
    <property type="match status" value="1"/>
</dbReference>
<reference evidence="5" key="1">
    <citation type="submission" date="2021-01" db="EMBL/GenBank/DDBJ databases">
        <title>Genomic Encyclopedia of Type Strains, Phase IV (KMG-IV): sequencing the most valuable type-strain genomes for metagenomic binning, comparative biology and taxonomic classification.</title>
        <authorList>
            <person name="Goeker M."/>
        </authorList>
    </citation>
    <scope>NUCLEOTIDE SEQUENCE</scope>
    <source>
        <strain evidence="5">DSM 21943</strain>
    </source>
</reference>
<feature type="domain" description="ABC transporter" evidence="4">
    <location>
        <begin position="5"/>
        <end position="231"/>
    </location>
</feature>
<organism evidence="5 6">
    <name type="scientific">Shouchella xiaoxiensis</name>
    <dbReference type="NCBI Taxonomy" id="766895"/>
    <lineage>
        <taxon>Bacteria</taxon>
        <taxon>Bacillati</taxon>
        <taxon>Bacillota</taxon>
        <taxon>Bacilli</taxon>
        <taxon>Bacillales</taxon>
        <taxon>Bacillaceae</taxon>
        <taxon>Shouchella</taxon>
    </lineage>
</organism>
<evidence type="ECO:0000256" key="1">
    <source>
        <dbReference type="ARBA" id="ARBA00022448"/>
    </source>
</evidence>
<dbReference type="InterPro" id="IPR003439">
    <property type="entry name" value="ABC_transporter-like_ATP-bd"/>
</dbReference>
<dbReference type="InterPro" id="IPR051782">
    <property type="entry name" value="ABC_Transporter_VariousFunc"/>
</dbReference>
<gene>
    <name evidence="5" type="ORF">JOC54_002058</name>
</gene>
<accession>A0ABS2STK0</accession>
<sequence>MTAILELQNVCKQYEGSSFKLNEVSFTIPNGSIVGFIGSNGAGKTTTMGTIIGTLKKDSGTIHVFGEEFLQQPALKEEIGVVFDNMTFSNNLNTIQLGKVMRLLYKSWDQEMYRHYLKLFSLPAKEKIKGFSRGMSMKLSLAVALSHDAKLFILDEATAGLDPAGRAEILEVCVAIVKEKKRGILMSSHITSDIEKIADKLIFIKDGEIVLNVMKETLLQKHGIFSCTRNDFEQLNKANIVAYFERDDLIDVLVSTTDGLPATFTKQPFSIDDVSLILMRGVVV</sequence>
<comment type="caution">
    <text evidence="5">The sequence shown here is derived from an EMBL/GenBank/DDBJ whole genome shotgun (WGS) entry which is preliminary data.</text>
</comment>
<dbReference type="CDD" id="cd03230">
    <property type="entry name" value="ABC_DR_subfamily_A"/>
    <property type="match status" value="1"/>
</dbReference>
<keyword evidence="1" id="KW-0813">Transport</keyword>